<dbReference type="Proteomes" id="UP001642260">
    <property type="component" value="Unassembled WGS sequence"/>
</dbReference>
<dbReference type="AlphaFoldDB" id="A0ABC8K479"/>
<proteinExistence type="predicted"/>
<organism evidence="1 2">
    <name type="scientific">Eruca vesicaria subsp. sativa</name>
    <name type="common">Garden rocket</name>
    <name type="synonym">Eruca sativa</name>
    <dbReference type="NCBI Taxonomy" id="29727"/>
    <lineage>
        <taxon>Eukaryota</taxon>
        <taxon>Viridiplantae</taxon>
        <taxon>Streptophyta</taxon>
        <taxon>Embryophyta</taxon>
        <taxon>Tracheophyta</taxon>
        <taxon>Spermatophyta</taxon>
        <taxon>Magnoliopsida</taxon>
        <taxon>eudicotyledons</taxon>
        <taxon>Gunneridae</taxon>
        <taxon>Pentapetalae</taxon>
        <taxon>rosids</taxon>
        <taxon>malvids</taxon>
        <taxon>Brassicales</taxon>
        <taxon>Brassicaceae</taxon>
        <taxon>Brassiceae</taxon>
        <taxon>Eruca</taxon>
    </lineage>
</organism>
<sequence>MEPELRRIRLHKWSGWDEGFGLDTIAEMVKDCLRRGKWNISAGGGWQFEGDPSEVDQYIIAHINENIESFTSLICEELGRGTQCPIASFDISIARRNIASGNSRKFSTNKHSNF</sequence>
<protein>
    <submittedName>
        <fullName evidence="1">Uncharacterized protein</fullName>
    </submittedName>
</protein>
<evidence type="ECO:0000313" key="1">
    <source>
        <dbReference type="EMBL" id="CAH8353594.1"/>
    </source>
</evidence>
<keyword evidence="2" id="KW-1185">Reference proteome</keyword>
<name>A0ABC8K479_ERUVS</name>
<evidence type="ECO:0000313" key="2">
    <source>
        <dbReference type="Proteomes" id="UP001642260"/>
    </source>
</evidence>
<gene>
    <name evidence="1" type="ORF">ERUC_LOCUS19349</name>
</gene>
<dbReference type="EMBL" id="CAKOAT010184043">
    <property type="protein sequence ID" value="CAH8353594.1"/>
    <property type="molecule type" value="Genomic_DNA"/>
</dbReference>
<comment type="caution">
    <text evidence="1">The sequence shown here is derived from an EMBL/GenBank/DDBJ whole genome shotgun (WGS) entry which is preliminary data.</text>
</comment>
<reference evidence="1 2" key="1">
    <citation type="submission" date="2022-03" db="EMBL/GenBank/DDBJ databases">
        <authorList>
            <person name="Macdonald S."/>
            <person name="Ahmed S."/>
            <person name="Newling K."/>
        </authorList>
    </citation>
    <scope>NUCLEOTIDE SEQUENCE [LARGE SCALE GENOMIC DNA]</scope>
</reference>
<accession>A0ABC8K479</accession>